<dbReference type="Gene3D" id="2.170.130.10">
    <property type="entry name" value="TonB-dependent receptor, plug domain"/>
    <property type="match status" value="1"/>
</dbReference>
<evidence type="ECO:0000256" key="9">
    <source>
        <dbReference type="RuleBase" id="RU003357"/>
    </source>
</evidence>
<dbReference type="PROSITE" id="PS52016">
    <property type="entry name" value="TONB_DEPENDENT_REC_3"/>
    <property type="match status" value="1"/>
</dbReference>
<evidence type="ECO:0000259" key="12">
    <source>
        <dbReference type="Pfam" id="PF07715"/>
    </source>
</evidence>
<dbReference type="SUPFAM" id="SSF49464">
    <property type="entry name" value="Carboxypeptidase regulatory domain-like"/>
    <property type="match status" value="1"/>
</dbReference>
<protein>
    <submittedName>
        <fullName evidence="13">SusC/RagA family TonB-linked outer membrane protein</fullName>
    </submittedName>
</protein>
<dbReference type="NCBIfam" id="TIGR04057">
    <property type="entry name" value="SusC_RagA_signa"/>
    <property type="match status" value="1"/>
</dbReference>
<dbReference type="InterPro" id="IPR012910">
    <property type="entry name" value="Plug_dom"/>
</dbReference>
<evidence type="ECO:0000256" key="8">
    <source>
        <dbReference type="PROSITE-ProRule" id="PRU01360"/>
    </source>
</evidence>
<evidence type="ECO:0000256" key="5">
    <source>
        <dbReference type="ARBA" id="ARBA00023077"/>
    </source>
</evidence>
<keyword evidence="14" id="KW-1185">Reference proteome</keyword>
<comment type="subcellular location">
    <subcellularLocation>
        <location evidence="1 8">Cell outer membrane</location>
        <topology evidence="1 8">Multi-pass membrane protein</topology>
    </subcellularLocation>
</comment>
<keyword evidence="7 8" id="KW-0998">Cell outer membrane</keyword>
<comment type="similarity">
    <text evidence="8 9">Belongs to the TonB-dependent receptor family.</text>
</comment>
<dbReference type="InterPro" id="IPR037066">
    <property type="entry name" value="Plug_dom_sf"/>
</dbReference>
<proteinExistence type="inferred from homology"/>
<feature type="chain" id="PRO_5017297330" evidence="10">
    <location>
        <begin position="24"/>
        <end position="1070"/>
    </location>
</feature>
<organism evidence="13 14">
    <name type="scientific">Arachidicoccus soli</name>
    <dbReference type="NCBI Taxonomy" id="2341117"/>
    <lineage>
        <taxon>Bacteria</taxon>
        <taxon>Pseudomonadati</taxon>
        <taxon>Bacteroidota</taxon>
        <taxon>Chitinophagia</taxon>
        <taxon>Chitinophagales</taxon>
        <taxon>Chitinophagaceae</taxon>
        <taxon>Arachidicoccus</taxon>
    </lineage>
</organism>
<evidence type="ECO:0000313" key="14">
    <source>
        <dbReference type="Proteomes" id="UP000266118"/>
    </source>
</evidence>
<keyword evidence="3 8" id="KW-1134">Transmembrane beta strand</keyword>
<dbReference type="SUPFAM" id="SSF56935">
    <property type="entry name" value="Porins"/>
    <property type="match status" value="1"/>
</dbReference>
<dbReference type="InterPro" id="IPR023997">
    <property type="entry name" value="TonB-dep_OMP_SusC/RagA_CS"/>
</dbReference>
<name>A0A386HS17_9BACT</name>
<dbReference type="Gene3D" id="2.40.170.20">
    <property type="entry name" value="TonB-dependent receptor, beta-barrel domain"/>
    <property type="match status" value="1"/>
</dbReference>
<dbReference type="Proteomes" id="UP000266118">
    <property type="component" value="Chromosome"/>
</dbReference>
<evidence type="ECO:0000256" key="1">
    <source>
        <dbReference type="ARBA" id="ARBA00004571"/>
    </source>
</evidence>
<dbReference type="Pfam" id="PF00593">
    <property type="entry name" value="TonB_dep_Rec_b-barrel"/>
    <property type="match status" value="1"/>
</dbReference>
<evidence type="ECO:0000256" key="3">
    <source>
        <dbReference type="ARBA" id="ARBA00022452"/>
    </source>
</evidence>
<feature type="domain" description="TonB-dependent receptor plug" evidence="12">
    <location>
        <begin position="129"/>
        <end position="237"/>
    </location>
</feature>
<dbReference type="InterPro" id="IPR000531">
    <property type="entry name" value="Beta-barrel_TonB"/>
</dbReference>
<feature type="signal peptide" evidence="10">
    <location>
        <begin position="1"/>
        <end position="23"/>
    </location>
</feature>
<evidence type="ECO:0000256" key="4">
    <source>
        <dbReference type="ARBA" id="ARBA00022692"/>
    </source>
</evidence>
<accession>A0A386HS17</accession>
<keyword evidence="10" id="KW-0732">Signal</keyword>
<evidence type="ECO:0000259" key="11">
    <source>
        <dbReference type="Pfam" id="PF00593"/>
    </source>
</evidence>
<dbReference type="InterPro" id="IPR036942">
    <property type="entry name" value="Beta-barrel_TonB_sf"/>
</dbReference>
<evidence type="ECO:0000256" key="7">
    <source>
        <dbReference type="ARBA" id="ARBA00023237"/>
    </source>
</evidence>
<evidence type="ECO:0000256" key="2">
    <source>
        <dbReference type="ARBA" id="ARBA00022448"/>
    </source>
</evidence>
<sequence>MMRFKIKLGLMTFLAGVSLNTYAQSLVKVQGTVLSESGKTLQAVSIRAVDLQDKKASLQLSDSAGRFVFKNLQEEHHYNLYFTYVGYNDDSITNFVIRKGEVNSILMRLKEDKTALQDVVIVGYGTQTKTNLTGAITQISGKVLEDRPISRLSQGLQGAVANLNITTQYGGGAPNATQSLNIRGYTGLGTSGGPLIVIDGVQGGDIDAINPNDVESITVVKDAASAAVYGSSAPNGVILITTKQGKIGAKSTITYNNNFNIATPIGLPKMLNSVTFANLTNEAFENAGSADWFAPDVIQRMKDYQAGKITTQTEPDPTGTNWLEWGAANANNDWFKIYFKKAQLSQQHNISVSGGTAKTTYFIGAGYNDRNGMYNYGNDYYKRFNLRANISTEITKWMKFNLRTAYSKELYNTPNSYAGRTGGNYMHQIARKHPNIPLYDPNGAYDQISDVPLQLYGGRYNENWDKPTITGEFVFNLAKGWSTTVNYTYDATLNNISNHVKTVYYTNPDGSQSAIGGSTPNGFSRSSKDNTHQVVNAFSTYEKSYGNHHFKLLGGFESELYQNEGQSASVSNLFSDNVPSLSLAYGTTPSVSDNSAELASEGIFGRFNYDFKGKYLLNLVGRYDGTSRFLRGSRWVFNPGISAGWNIYKENFWKNLGISKVVNTLKVRGSYGSLGDQSLGLTPSNTDGWYRFYPSLGTSTPTQSNWLFNDGREAAISTPPLVNTSLTWMTIRSLDFGLDASLLRDRLTATFDWYKRSTNDYVGPPQQLPSVLGTGVPQTNSAAMETKGFELTIAWRDQIGQVNYGIKGMLSNYKGTVTKFPNPEGLLNNWYVGETMGQILGYKTAGYFKDDADVTNSPSQKGIYTKWGAGDIKYVDVNKDGAINYGKGTTSDMGDLVVLGNSTPQYAYSFLGDVSWKGFDASFFIQGIAKRDAYLSSNYFFGIVGNVWQSSPFTTNLDRWTPETPNGYFPKYYMSGENAKNQTPNGYAQSKYLLNAAYMRIKNIQIGYTLPKNLFKQIGVQRLRVYVSVDNLATFTPMDNHSNLDPELSISDAKIYPLQRNYSFGLNLTF</sequence>
<dbReference type="AlphaFoldDB" id="A0A386HS17"/>
<dbReference type="Pfam" id="PF13620">
    <property type="entry name" value="CarboxypepD_reg"/>
    <property type="match status" value="1"/>
</dbReference>
<dbReference type="NCBIfam" id="TIGR04056">
    <property type="entry name" value="OMP_RagA_SusC"/>
    <property type="match status" value="1"/>
</dbReference>
<keyword evidence="4 8" id="KW-0812">Transmembrane</keyword>
<keyword evidence="2 8" id="KW-0813">Transport</keyword>
<dbReference type="InterPro" id="IPR039426">
    <property type="entry name" value="TonB-dep_rcpt-like"/>
</dbReference>
<dbReference type="OrthoDB" id="604358at2"/>
<dbReference type="GO" id="GO:0009279">
    <property type="term" value="C:cell outer membrane"/>
    <property type="evidence" value="ECO:0007669"/>
    <property type="project" value="UniProtKB-SubCell"/>
</dbReference>
<dbReference type="KEGG" id="ark:D6B99_14210"/>
<keyword evidence="6 8" id="KW-0472">Membrane</keyword>
<evidence type="ECO:0000256" key="6">
    <source>
        <dbReference type="ARBA" id="ARBA00023136"/>
    </source>
</evidence>
<dbReference type="InterPro" id="IPR008969">
    <property type="entry name" value="CarboxyPept-like_regulatory"/>
</dbReference>
<evidence type="ECO:0000256" key="10">
    <source>
        <dbReference type="SAM" id="SignalP"/>
    </source>
</evidence>
<dbReference type="Pfam" id="PF07715">
    <property type="entry name" value="Plug"/>
    <property type="match status" value="1"/>
</dbReference>
<keyword evidence="5 9" id="KW-0798">TonB box</keyword>
<feature type="domain" description="TonB-dependent receptor-like beta-barrel" evidence="11">
    <location>
        <begin position="459"/>
        <end position="1032"/>
    </location>
</feature>
<gene>
    <name evidence="13" type="ORF">D6B99_14210</name>
</gene>
<reference evidence="13 14" key="1">
    <citation type="submission" date="2018-09" db="EMBL/GenBank/DDBJ databases">
        <title>Arachidicoccus sp. nov., a bacterium isolated from soil.</title>
        <authorList>
            <person name="Weon H.-Y."/>
            <person name="Kwon S.-W."/>
            <person name="Lee S.A."/>
        </authorList>
    </citation>
    <scope>NUCLEOTIDE SEQUENCE [LARGE SCALE GENOMIC DNA]</scope>
    <source>
        <strain evidence="13 14">KIS59-12</strain>
    </source>
</reference>
<dbReference type="InterPro" id="IPR023996">
    <property type="entry name" value="TonB-dep_OMP_SusC/RagA"/>
</dbReference>
<dbReference type="EMBL" id="CP032489">
    <property type="protein sequence ID" value="AYD48655.1"/>
    <property type="molecule type" value="Genomic_DNA"/>
</dbReference>
<evidence type="ECO:0000313" key="13">
    <source>
        <dbReference type="EMBL" id="AYD48655.1"/>
    </source>
</evidence>
<dbReference type="Gene3D" id="2.60.40.1120">
    <property type="entry name" value="Carboxypeptidase-like, regulatory domain"/>
    <property type="match status" value="1"/>
</dbReference>